<dbReference type="SUPFAM" id="SSF64182">
    <property type="entry name" value="DHH phosphoesterases"/>
    <property type="match status" value="1"/>
</dbReference>
<feature type="domain" description="DHHA2" evidence="8">
    <location>
        <begin position="174"/>
        <end position="299"/>
    </location>
</feature>
<evidence type="ECO:0000256" key="7">
    <source>
        <dbReference type="ARBA" id="ARBA00047820"/>
    </source>
</evidence>
<dbReference type="Gene3D" id="3.10.310.20">
    <property type="entry name" value="DHHA2 domain"/>
    <property type="match status" value="1"/>
</dbReference>
<dbReference type="Pfam" id="PF01368">
    <property type="entry name" value="DHH"/>
    <property type="match status" value="1"/>
</dbReference>
<dbReference type="InterPro" id="IPR004097">
    <property type="entry name" value="DHHA2"/>
</dbReference>
<dbReference type="InterPro" id="IPR001667">
    <property type="entry name" value="DDH_dom"/>
</dbReference>
<dbReference type="Proteomes" id="UP000229976">
    <property type="component" value="Unassembled WGS sequence"/>
</dbReference>
<evidence type="ECO:0000313" key="9">
    <source>
        <dbReference type="EMBL" id="PIP22917.1"/>
    </source>
</evidence>
<evidence type="ECO:0000256" key="5">
    <source>
        <dbReference type="ARBA" id="ARBA00023211"/>
    </source>
</evidence>
<keyword evidence="4" id="KW-0378">Hydrolase</keyword>
<evidence type="ECO:0000256" key="3">
    <source>
        <dbReference type="ARBA" id="ARBA00022723"/>
    </source>
</evidence>
<name>A0A2G9YUL5_9BACT</name>
<dbReference type="InterPro" id="IPR038222">
    <property type="entry name" value="DHHA2_dom_sf"/>
</dbReference>
<dbReference type="Pfam" id="PF02833">
    <property type="entry name" value="DHHA2"/>
    <property type="match status" value="1"/>
</dbReference>
<dbReference type="PANTHER" id="PTHR12112:SF22">
    <property type="entry name" value="MANGANESE-DEPENDENT INORGANIC PYROPHOSPHATASE-RELATED"/>
    <property type="match status" value="1"/>
</dbReference>
<evidence type="ECO:0000256" key="1">
    <source>
        <dbReference type="ARBA" id="ARBA00001936"/>
    </source>
</evidence>
<dbReference type="InterPro" id="IPR038763">
    <property type="entry name" value="DHH_sf"/>
</dbReference>
<gene>
    <name evidence="9" type="ORF">COX37_01420</name>
</gene>
<reference evidence="9 10" key="1">
    <citation type="submission" date="2017-09" db="EMBL/GenBank/DDBJ databases">
        <title>Depth-based differentiation of microbial function through sediment-hosted aquifers and enrichment of novel symbionts in the deep terrestrial subsurface.</title>
        <authorList>
            <person name="Probst A.J."/>
            <person name="Ladd B."/>
            <person name="Jarett J.K."/>
            <person name="Geller-Mcgrath D.E."/>
            <person name="Sieber C.M."/>
            <person name="Emerson J.B."/>
            <person name="Anantharaman K."/>
            <person name="Thomas B.C."/>
            <person name="Malmstrom R."/>
            <person name="Stieglmeier M."/>
            <person name="Klingl A."/>
            <person name="Woyke T."/>
            <person name="Ryan C.M."/>
            <person name="Banfield J.F."/>
        </authorList>
    </citation>
    <scope>NUCLEOTIDE SEQUENCE [LARGE SCALE GENOMIC DNA]</scope>
    <source>
        <strain evidence="9">CG23_combo_of_CG06-09_8_20_14_all_39_17</strain>
    </source>
</reference>
<evidence type="ECO:0000256" key="4">
    <source>
        <dbReference type="ARBA" id="ARBA00022801"/>
    </source>
</evidence>
<dbReference type="EC" id="3.6.1.1" evidence="2"/>
<organism evidence="9 10">
    <name type="scientific">Candidatus Nealsonbacteria bacterium CG23_combo_of_CG06-09_8_20_14_all_39_17</name>
    <dbReference type="NCBI Taxonomy" id="1974722"/>
    <lineage>
        <taxon>Bacteria</taxon>
        <taxon>Candidatus Nealsoniibacteriota</taxon>
    </lineage>
</organism>
<proteinExistence type="predicted"/>
<evidence type="ECO:0000259" key="8">
    <source>
        <dbReference type="SMART" id="SM01131"/>
    </source>
</evidence>
<evidence type="ECO:0000256" key="2">
    <source>
        <dbReference type="ARBA" id="ARBA00012146"/>
    </source>
</evidence>
<keyword evidence="3" id="KW-0479">Metal-binding</keyword>
<evidence type="ECO:0000256" key="6">
    <source>
        <dbReference type="ARBA" id="ARBA00032535"/>
    </source>
</evidence>
<dbReference type="GO" id="GO:0004427">
    <property type="term" value="F:inorganic diphosphate phosphatase activity"/>
    <property type="evidence" value="ECO:0007669"/>
    <property type="project" value="UniProtKB-EC"/>
</dbReference>
<comment type="caution">
    <text evidence="9">The sequence shown here is derived from an EMBL/GenBank/DDBJ whole genome shotgun (WGS) entry which is preliminary data.</text>
</comment>
<accession>A0A2G9YUL5</accession>
<dbReference type="Gene3D" id="3.90.1640.10">
    <property type="entry name" value="inorganic pyrophosphatase (n-terminal core)"/>
    <property type="match status" value="1"/>
</dbReference>
<dbReference type="GO" id="GO:0005737">
    <property type="term" value="C:cytoplasm"/>
    <property type="evidence" value="ECO:0007669"/>
    <property type="project" value="InterPro"/>
</dbReference>
<evidence type="ECO:0000313" key="10">
    <source>
        <dbReference type="Proteomes" id="UP000229976"/>
    </source>
</evidence>
<dbReference type="NCBIfam" id="NF003877">
    <property type="entry name" value="PRK05427.1"/>
    <property type="match status" value="1"/>
</dbReference>
<dbReference type="EMBL" id="PCRO01000018">
    <property type="protein sequence ID" value="PIP22917.1"/>
    <property type="molecule type" value="Genomic_DNA"/>
</dbReference>
<dbReference type="AlphaFoldDB" id="A0A2G9YUL5"/>
<comment type="catalytic activity">
    <reaction evidence="7">
        <text>diphosphate + H2O = 2 phosphate + H(+)</text>
        <dbReference type="Rhea" id="RHEA:24576"/>
        <dbReference type="ChEBI" id="CHEBI:15377"/>
        <dbReference type="ChEBI" id="CHEBI:15378"/>
        <dbReference type="ChEBI" id="CHEBI:33019"/>
        <dbReference type="ChEBI" id="CHEBI:43474"/>
        <dbReference type="EC" id="3.6.1.1"/>
    </reaction>
</comment>
<keyword evidence="5" id="KW-0464">Manganese</keyword>
<dbReference type="SMART" id="SM01131">
    <property type="entry name" value="DHHA2"/>
    <property type="match status" value="1"/>
</dbReference>
<dbReference type="FunFam" id="3.90.1640.10:FF:000001">
    <property type="entry name" value="Probable manganese-dependent inorganic pyrophosphatase"/>
    <property type="match status" value="1"/>
</dbReference>
<dbReference type="PANTHER" id="PTHR12112">
    <property type="entry name" value="BNIP - RELATED"/>
    <property type="match status" value="1"/>
</dbReference>
<dbReference type="GO" id="GO:0046872">
    <property type="term" value="F:metal ion binding"/>
    <property type="evidence" value="ECO:0007669"/>
    <property type="project" value="UniProtKB-KW"/>
</dbReference>
<sequence length="301" mass="34064">MIYVIGHKNPDTDSICSAIAYSFFLNKKGMETKPARAGEINAETKIVLKKFSFDQPELLETADGKELILVDHNEKEQMIDGETKIVGVFDHHKINFSYPEQIYFHAKAVGATATLVADRFFKHNIDISKEMAGILLGAILSDTVIFKSPTTTKKDKEIASKLNEKLGLNIEELGKEIKKAGMDMDKPAESLILRDFKEFNFGSKKFGISQIEIIGVEEFLKERKGEIVEAIKKVKQEKQYDCLIFAVTDIMKEGSEIFVSGEEEVIEKIFNIKLEQNSAWINGLMSRKKQITPPLETFFKN</sequence>
<protein>
    <recommendedName>
        <fullName evidence="2">inorganic diphosphatase</fullName>
        <ecNumber evidence="2">3.6.1.1</ecNumber>
    </recommendedName>
    <alternativeName>
        <fullName evidence="6">Pyrophosphate phospho-hydrolase</fullName>
    </alternativeName>
</protein>
<comment type="cofactor">
    <cofactor evidence="1">
        <name>Mn(2+)</name>
        <dbReference type="ChEBI" id="CHEBI:29035"/>
    </cofactor>
</comment>